<protein>
    <recommendedName>
        <fullName evidence="10">Flagellar biosynthetic protein FliR</fullName>
    </recommendedName>
</protein>
<feature type="transmembrane region" description="Helical" evidence="7">
    <location>
        <begin position="90"/>
        <end position="113"/>
    </location>
</feature>
<dbReference type="PANTHER" id="PTHR30065:SF8">
    <property type="entry name" value="FLAGELLAR BIOSYNTHETIC PROTEIN FLIR"/>
    <property type="match status" value="1"/>
</dbReference>
<evidence type="ECO:0000313" key="9">
    <source>
        <dbReference type="Proteomes" id="UP000095347"/>
    </source>
</evidence>
<comment type="similarity">
    <text evidence="2">Belongs to the FliR/MopE/SpaR family.</text>
</comment>
<evidence type="ECO:0000256" key="1">
    <source>
        <dbReference type="ARBA" id="ARBA00004651"/>
    </source>
</evidence>
<feature type="transmembrane region" description="Helical" evidence="7">
    <location>
        <begin position="219"/>
        <end position="240"/>
    </location>
</feature>
<keyword evidence="9" id="KW-1185">Reference proteome</keyword>
<accession>A0A1E5QAG0</accession>
<dbReference type="AlphaFoldDB" id="A0A1E5QAG0"/>
<organism evidence="8 9">
    <name type="scientific">Magnetovibrio blakemorei</name>
    <dbReference type="NCBI Taxonomy" id="28181"/>
    <lineage>
        <taxon>Bacteria</taxon>
        <taxon>Pseudomonadati</taxon>
        <taxon>Pseudomonadota</taxon>
        <taxon>Alphaproteobacteria</taxon>
        <taxon>Rhodospirillales</taxon>
        <taxon>Magnetovibrionaceae</taxon>
        <taxon>Magnetovibrio</taxon>
    </lineage>
</organism>
<dbReference type="PRINTS" id="PR00953">
    <property type="entry name" value="TYPE3IMRPROT"/>
</dbReference>
<dbReference type="OrthoDB" id="9779817at2"/>
<dbReference type="Pfam" id="PF01311">
    <property type="entry name" value="Bac_export_1"/>
    <property type="match status" value="1"/>
</dbReference>
<dbReference type="InterPro" id="IPR002010">
    <property type="entry name" value="T3SS_IM_R"/>
</dbReference>
<proteinExistence type="inferred from homology"/>
<evidence type="ECO:0000256" key="5">
    <source>
        <dbReference type="ARBA" id="ARBA00022989"/>
    </source>
</evidence>
<dbReference type="EMBL" id="MCGG01000011">
    <property type="protein sequence ID" value="OEJ68701.1"/>
    <property type="molecule type" value="Genomic_DNA"/>
</dbReference>
<feature type="transmembrane region" description="Helical" evidence="7">
    <location>
        <begin position="39"/>
        <end position="59"/>
    </location>
</feature>
<sequence length="255" mass="27641">MLSQLINLNLFAFLLIFARLGVAFSVMPGFGSQQVPMPIRLTFALLVTLVVTPVLQPILPLEPATTSALALLITSEVLTGAFLGMIPRVFLGALQTAGTLMAMLASMANAFVMDPVAEQQSSILATFLSTVAITMIFVTNTHHLMLTAIVDSYSIFVPAEGIVVADISEYFARIIADSFRIGVQISSPLIVAGLAYYVGLGIMGRLMPQLPVFFFGMPIQIAMQLALFMLSLSTMMLVFLRFFNDNLMSFVPSWG</sequence>
<keyword evidence="6 7" id="KW-0472">Membrane</keyword>
<dbReference type="STRING" id="28181.BEN30_05690"/>
<name>A0A1E5QAG0_9PROT</name>
<keyword evidence="4 7" id="KW-0812">Transmembrane</keyword>
<evidence type="ECO:0008006" key="10">
    <source>
        <dbReference type="Google" id="ProtNLM"/>
    </source>
</evidence>
<reference evidence="9" key="1">
    <citation type="submission" date="2016-07" db="EMBL/GenBank/DDBJ databases">
        <authorList>
            <person name="Florea S."/>
            <person name="Webb J.S."/>
            <person name="Jaromczyk J."/>
            <person name="Schardl C.L."/>
        </authorList>
    </citation>
    <scope>NUCLEOTIDE SEQUENCE [LARGE SCALE GENOMIC DNA]</scope>
    <source>
        <strain evidence="9">MV-1</strain>
    </source>
</reference>
<evidence type="ECO:0000256" key="3">
    <source>
        <dbReference type="ARBA" id="ARBA00022475"/>
    </source>
</evidence>
<dbReference type="Proteomes" id="UP000095347">
    <property type="component" value="Unassembled WGS sequence"/>
</dbReference>
<keyword evidence="5 7" id="KW-1133">Transmembrane helix</keyword>
<dbReference type="RefSeq" id="WP_069957059.1">
    <property type="nucleotide sequence ID" value="NZ_MCGG01000011.1"/>
</dbReference>
<evidence type="ECO:0000256" key="4">
    <source>
        <dbReference type="ARBA" id="ARBA00022692"/>
    </source>
</evidence>
<gene>
    <name evidence="8" type="ORF">BEN30_05690</name>
</gene>
<feature type="transmembrane region" description="Helical" evidence="7">
    <location>
        <begin position="65"/>
        <end position="83"/>
    </location>
</feature>
<dbReference type="GO" id="GO:0005886">
    <property type="term" value="C:plasma membrane"/>
    <property type="evidence" value="ECO:0007669"/>
    <property type="project" value="UniProtKB-SubCell"/>
</dbReference>
<evidence type="ECO:0000256" key="7">
    <source>
        <dbReference type="SAM" id="Phobius"/>
    </source>
</evidence>
<dbReference type="GO" id="GO:0006605">
    <property type="term" value="P:protein targeting"/>
    <property type="evidence" value="ECO:0007669"/>
    <property type="project" value="InterPro"/>
</dbReference>
<dbReference type="PANTHER" id="PTHR30065">
    <property type="entry name" value="FLAGELLAR BIOSYNTHETIC PROTEIN FLIR"/>
    <property type="match status" value="1"/>
</dbReference>
<evidence type="ECO:0000256" key="6">
    <source>
        <dbReference type="ARBA" id="ARBA00023136"/>
    </source>
</evidence>
<comment type="subcellular location">
    <subcellularLocation>
        <location evidence="1">Cell membrane</location>
        <topology evidence="1">Multi-pass membrane protein</topology>
    </subcellularLocation>
</comment>
<keyword evidence="3" id="KW-1003">Cell membrane</keyword>
<comment type="caution">
    <text evidence="8">The sequence shown here is derived from an EMBL/GenBank/DDBJ whole genome shotgun (WGS) entry which is preliminary data.</text>
</comment>
<evidence type="ECO:0000256" key="2">
    <source>
        <dbReference type="ARBA" id="ARBA00009772"/>
    </source>
</evidence>
<feature type="transmembrane region" description="Helical" evidence="7">
    <location>
        <begin position="6"/>
        <end position="27"/>
    </location>
</feature>
<feature type="transmembrane region" description="Helical" evidence="7">
    <location>
        <begin position="189"/>
        <end position="207"/>
    </location>
</feature>
<evidence type="ECO:0000313" key="8">
    <source>
        <dbReference type="EMBL" id="OEJ68701.1"/>
    </source>
</evidence>
<feature type="transmembrane region" description="Helical" evidence="7">
    <location>
        <begin position="119"/>
        <end position="138"/>
    </location>
</feature>